<name>A0AAV7UG43_PLEWA</name>
<proteinExistence type="predicted"/>
<reference evidence="1" key="1">
    <citation type="journal article" date="2022" name="bioRxiv">
        <title>Sequencing and chromosome-scale assembly of the giantPleurodeles waltlgenome.</title>
        <authorList>
            <person name="Brown T."/>
            <person name="Elewa A."/>
            <person name="Iarovenko S."/>
            <person name="Subramanian E."/>
            <person name="Araus A.J."/>
            <person name="Petzold A."/>
            <person name="Susuki M."/>
            <person name="Suzuki K.-i.T."/>
            <person name="Hayashi T."/>
            <person name="Toyoda A."/>
            <person name="Oliveira C."/>
            <person name="Osipova E."/>
            <person name="Leigh N.D."/>
            <person name="Simon A."/>
            <person name="Yun M.H."/>
        </authorList>
    </citation>
    <scope>NUCLEOTIDE SEQUENCE</scope>
    <source>
        <strain evidence="1">20211129_DDA</strain>
        <tissue evidence="1">Liver</tissue>
    </source>
</reference>
<comment type="caution">
    <text evidence="1">The sequence shown here is derived from an EMBL/GenBank/DDBJ whole genome shotgun (WGS) entry which is preliminary data.</text>
</comment>
<evidence type="ECO:0000313" key="2">
    <source>
        <dbReference type="Proteomes" id="UP001066276"/>
    </source>
</evidence>
<gene>
    <name evidence="1" type="ORF">NDU88_004763</name>
</gene>
<dbReference type="EMBL" id="JANPWB010000005">
    <property type="protein sequence ID" value="KAJ1187998.1"/>
    <property type="molecule type" value="Genomic_DNA"/>
</dbReference>
<accession>A0AAV7UG43</accession>
<organism evidence="1 2">
    <name type="scientific">Pleurodeles waltl</name>
    <name type="common">Iberian ribbed newt</name>
    <dbReference type="NCBI Taxonomy" id="8319"/>
    <lineage>
        <taxon>Eukaryota</taxon>
        <taxon>Metazoa</taxon>
        <taxon>Chordata</taxon>
        <taxon>Craniata</taxon>
        <taxon>Vertebrata</taxon>
        <taxon>Euteleostomi</taxon>
        <taxon>Amphibia</taxon>
        <taxon>Batrachia</taxon>
        <taxon>Caudata</taxon>
        <taxon>Salamandroidea</taxon>
        <taxon>Salamandridae</taxon>
        <taxon>Pleurodelinae</taxon>
        <taxon>Pleurodeles</taxon>
    </lineage>
</organism>
<sequence>MSEDAVFLNEQEDLLLSEDIVHALDASVLQSVNRALAVPLQLIARQIERYALTVPPYVMDYAHACIRKALHKDVRSCFQSERPCPDIPDKVTMPQELDPNLATFLKRSTKDSKKGIDRPWKPCQDKVVDLSVPLCRILDLAVAAKESGSQVNPDTLAGWAQHVLCLLGNANCAISIEQRKSILLRIDLKLADLARGEPGPLADGLLFGNKFIKDLGKFVHTFTALDKAQTSMNKFIWNRVFARAGRLRGRLSSRAISNSPQSSFSAPGDTFYPARARTGCVRFNRGGFKVNYSSGSNTQGKLDFICSGSTRGEDLVFPKQLVGINI</sequence>
<keyword evidence="2" id="KW-1185">Reference proteome</keyword>
<evidence type="ECO:0000313" key="1">
    <source>
        <dbReference type="EMBL" id="KAJ1187998.1"/>
    </source>
</evidence>
<dbReference type="AlphaFoldDB" id="A0AAV7UG43"/>
<dbReference type="Proteomes" id="UP001066276">
    <property type="component" value="Chromosome 3_1"/>
</dbReference>
<protein>
    <submittedName>
        <fullName evidence="1">Uncharacterized protein</fullName>
    </submittedName>
</protein>